<comment type="subcellular location">
    <subcellularLocation>
        <location evidence="2">Nucleus</location>
    </subcellularLocation>
</comment>
<evidence type="ECO:0000313" key="9">
    <source>
        <dbReference type="EMBL" id="KAJ8915698.1"/>
    </source>
</evidence>
<dbReference type="AlphaFoldDB" id="A0AAV8VN87"/>
<feature type="domain" description="DDE Tnp4" evidence="8">
    <location>
        <begin position="62"/>
        <end position="215"/>
    </location>
</feature>
<sequence length="272" mass="31035">SVADRFGISKSTAWEVLSKIGKLILNINTVFGVISWPTRPRALQIINAFQNRNGFPGVLGCIDGSHIRILPPKENPNSYVNRKKFHSILLQGVCDDRKLFIDVFTGLSGSCHDARLFQVSDLNERINNSSVEFPNNSHIIGDLAYTLTKNLMVGYKNYGNLTVRQRNFNTKLSQLRVKIEQAFALLKGRFRRLKYVETIKLDLICPFVIDACILHYLCVLNGDLPEDILNLQQEMDEERQNEVPIEGVPINREINRQEAIEKRNIIMNNLVI</sequence>
<organism evidence="9 10">
    <name type="scientific">Exocentrus adspersus</name>
    <dbReference type="NCBI Taxonomy" id="1586481"/>
    <lineage>
        <taxon>Eukaryota</taxon>
        <taxon>Metazoa</taxon>
        <taxon>Ecdysozoa</taxon>
        <taxon>Arthropoda</taxon>
        <taxon>Hexapoda</taxon>
        <taxon>Insecta</taxon>
        <taxon>Pterygota</taxon>
        <taxon>Neoptera</taxon>
        <taxon>Endopterygota</taxon>
        <taxon>Coleoptera</taxon>
        <taxon>Polyphaga</taxon>
        <taxon>Cucujiformia</taxon>
        <taxon>Chrysomeloidea</taxon>
        <taxon>Cerambycidae</taxon>
        <taxon>Lamiinae</taxon>
        <taxon>Acanthocinini</taxon>
        <taxon>Exocentrus</taxon>
    </lineage>
</organism>
<dbReference type="EMBL" id="JANEYG010000050">
    <property type="protein sequence ID" value="KAJ8915698.1"/>
    <property type="molecule type" value="Genomic_DNA"/>
</dbReference>
<evidence type="ECO:0000256" key="4">
    <source>
        <dbReference type="ARBA" id="ARBA00022722"/>
    </source>
</evidence>
<keyword evidence="7" id="KW-0539">Nucleus</keyword>
<dbReference type="PANTHER" id="PTHR22930:SF292">
    <property type="entry name" value="DDE TNP4 DOMAIN-CONTAINING PROTEIN"/>
    <property type="match status" value="1"/>
</dbReference>
<dbReference type="GO" id="GO:0005634">
    <property type="term" value="C:nucleus"/>
    <property type="evidence" value="ECO:0007669"/>
    <property type="project" value="UniProtKB-SubCell"/>
</dbReference>
<evidence type="ECO:0000313" key="10">
    <source>
        <dbReference type="Proteomes" id="UP001159042"/>
    </source>
</evidence>
<proteinExistence type="inferred from homology"/>
<evidence type="ECO:0000256" key="1">
    <source>
        <dbReference type="ARBA" id="ARBA00001968"/>
    </source>
</evidence>
<evidence type="ECO:0000256" key="6">
    <source>
        <dbReference type="ARBA" id="ARBA00022801"/>
    </source>
</evidence>
<dbReference type="GO" id="GO:0046872">
    <property type="term" value="F:metal ion binding"/>
    <property type="evidence" value="ECO:0007669"/>
    <property type="project" value="UniProtKB-KW"/>
</dbReference>
<dbReference type="InterPro" id="IPR027806">
    <property type="entry name" value="HARBI1_dom"/>
</dbReference>
<feature type="non-terminal residue" evidence="9">
    <location>
        <position position="1"/>
    </location>
</feature>
<comment type="cofactor">
    <cofactor evidence="1">
        <name>a divalent metal cation</name>
        <dbReference type="ChEBI" id="CHEBI:60240"/>
    </cofactor>
</comment>
<protein>
    <recommendedName>
        <fullName evidence="8">DDE Tnp4 domain-containing protein</fullName>
    </recommendedName>
</protein>
<keyword evidence="4" id="KW-0540">Nuclease</keyword>
<comment type="similarity">
    <text evidence="3">Belongs to the HARBI1 family.</text>
</comment>
<evidence type="ECO:0000256" key="5">
    <source>
        <dbReference type="ARBA" id="ARBA00022723"/>
    </source>
</evidence>
<gene>
    <name evidence="9" type="ORF">NQ315_000632</name>
</gene>
<evidence type="ECO:0000256" key="7">
    <source>
        <dbReference type="ARBA" id="ARBA00023242"/>
    </source>
</evidence>
<keyword evidence="5" id="KW-0479">Metal-binding</keyword>
<evidence type="ECO:0000256" key="3">
    <source>
        <dbReference type="ARBA" id="ARBA00006958"/>
    </source>
</evidence>
<dbReference type="Pfam" id="PF13359">
    <property type="entry name" value="DDE_Tnp_4"/>
    <property type="match status" value="1"/>
</dbReference>
<dbReference type="GO" id="GO:0004518">
    <property type="term" value="F:nuclease activity"/>
    <property type="evidence" value="ECO:0007669"/>
    <property type="project" value="UniProtKB-KW"/>
</dbReference>
<keyword evidence="6" id="KW-0378">Hydrolase</keyword>
<evidence type="ECO:0000256" key="2">
    <source>
        <dbReference type="ARBA" id="ARBA00004123"/>
    </source>
</evidence>
<dbReference type="InterPro" id="IPR045249">
    <property type="entry name" value="HARBI1-like"/>
</dbReference>
<dbReference type="GO" id="GO:0016787">
    <property type="term" value="F:hydrolase activity"/>
    <property type="evidence" value="ECO:0007669"/>
    <property type="project" value="UniProtKB-KW"/>
</dbReference>
<keyword evidence="10" id="KW-1185">Reference proteome</keyword>
<reference evidence="9 10" key="1">
    <citation type="journal article" date="2023" name="Insect Mol. Biol.">
        <title>Genome sequencing provides insights into the evolution of gene families encoding plant cell wall-degrading enzymes in longhorned beetles.</title>
        <authorList>
            <person name="Shin N.R."/>
            <person name="Okamura Y."/>
            <person name="Kirsch R."/>
            <person name="Pauchet Y."/>
        </authorList>
    </citation>
    <scope>NUCLEOTIDE SEQUENCE [LARGE SCALE GENOMIC DNA]</scope>
    <source>
        <strain evidence="9">EAD_L_NR</strain>
    </source>
</reference>
<dbReference type="PANTHER" id="PTHR22930">
    <property type="match status" value="1"/>
</dbReference>
<dbReference type="Proteomes" id="UP001159042">
    <property type="component" value="Unassembled WGS sequence"/>
</dbReference>
<comment type="caution">
    <text evidence="9">The sequence shown here is derived from an EMBL/GenBank/DDBJ whole genome shotgun (WGS) entry which is preliminary data.</text>
</comment>
<accession>A0AAV8VN87</accession>
<name>A0AAV8VN87_9CUCU</name>
<evidence type="ECO:0000259" key="8">
    <source>
        <dbReference type="Pfam" id="PF13359"/>
    </source>
</evidence>